<gene>
    <name evidence="1" type="ORF">Pyn_20316</name>
</gene>
<evidence type="ECO:0000313" key="1">
    <source>
        <dbReference type="EMBL" id="PQM38386.1"/>
    </source>
</evidence>
<dbReference type="AlphaFoldDB" id="A0A314UNL7"/>
<keyword evidence="2" id="KW-1185">Reference proteome</keyword>
<reference evidence="1 2" key="1">
    <citation type="submission" date="2018-02" db="EMBL/GenBank/DDBJ databases">
        <title>Draft genome of wild Prunus yedoensis var. nudiflora.</title>
        <authorList>
            <person name="Baek S."/>
            <person name="Kim J.-H."/>
            <person name="Choi K."/>
            <person name="Kim G.-B."/>
            <person name="Cho A."/>
            <person name="Jang H."/>
            <person name="Shin C.-H."/>
            <person name="Yu H.-J."/>
            <person name="Mun J.-H."/>
        </authorList>
    </citation>
    <scope>NUCLEOTIDE SEQUENCE [LARGE SCALE GENOMIC DNA]</scope>
    <source>
        <strain evidence="2">cv. Jeju island</strain>
        <tissue evidence="1">Leaf</tissue>
    </source>
</reference>
<dbReference type="EMBL" id="PJQY01003318">
    <property type="protein sequence ID" value="PQM38386.1"/>
    <property type="molecule type" value="Genomic_DNA"/>
</dbReference>
<comment type="caution">
    <text evidence="1">The sequence shown here is derived from an EMBL/GenBank/DDBJ whole genome shotgun (WGS) entry which is preliminary data.</text>
</comment>
<accession>A0A314UNL7</accession>
<dbReference type="Proteomes" id="UP000250321">
    <property type="component" value="Unassembled WGS sequence"/>
</dbReference>
<evidence type="ECO:0000313" key="2">
    <source>
        <dbReference type="Proteomes" id="UP000250321"/>
    </source>
</evidence>
<name>A0A314UNL7_PRUYE</name>
<organism evidence="1 2">
    <name type="scientific">Prunus yedoensis var. nudiflora</name>
    <dbReference type="NCBI Taxonomy" id="2094558"/>
    <lineage>
        <taxon>Eukaryota</taxon>
        <taxon>Viridiplantae</taxon>
        <taxon>Streptophyta</taxon>
        <taxon>Embryophyta</taxon>
        <taxon>Tracheophyta</taxon>
        <taxon>Spermatophyta</taxon>
        <taxon>Magnoliopsida</taxon>
        <taxon>eudicotyledons</taxon>
        <taxon>Gunneridae</taxon>
        <taxon>Pentapetalae</taxon>
        <taxon>rosids</taxon>
        <taxon>fabids</taxon>
        <taxon>Rosales</taxon>
        <taxon>Rosaceae</taxon>
        <taxon>Amygdaloideae</taxon>
        <taxon>Amygdaleae</taxon>
        <taxon>Prunus</taxon>
    </lineage>
</organism>
<proteinExistence type="predicted"/>
<protein>
    <submittedName>
        <fullName evidence="1">Uncharacterized protein</fullName>
    </submittedName>
</protein>
<sequence length="103" mass="11614">MTERTVTKTAMRATSEVAFETAIGFGKTQRLKHKYQRWNEVGLRNVFIAGILGWGRAAWAATRFYRLATCDWFGATAHTAGLVNFSLWAPLETSVYAESFHIP</sequence>